<keyword evidence="1" id="KW-1133">Transmembrane helix</keyword>
<dbReference type="InterPro" id="IPR050927">
    <property type="entry name" value="TRPM"/>
</dbReference>
<proteinExistence type="predicted"/>
<feature type="transmembrane region" description="Helical" evidence="1">
    <location>
        <begin position="740"/>
        <end position="762"/>
    </location>
</feature>
<evidence type="ECO:0000313" key="2">
    <source>
        <dbReference type="EMBL" id="VDM38260.1"/>
    </source>
</evidence>
<evidence type="ECO:0000256" key="1">
    <source>
        <dbReference type="SAM" id="Phobius"/>
    </source>
</evidence>
<reference evidence="2 3" key="2">
    <citation type="submission" date="2018-11" db="EMBL/GenBank/DDBJ databases">
        <authorList>
            <consortium name="Pathogen Informatics"/>
        </authorList>
    </citation>
    <scope>NUCLEOTIDE SEQUENCE [LARGE SCALE GENOMIC DNA]</scope>
</reference>
<feature type="transmembrane region" description="Helical" evidence="1">
    <location>
        <begin position="706"/>
        <end position="728"/>
    </location>
</feature>
<accession>A0A183UEL9</accession>
<keyword evidence="1" id="KW-0472">Membrane</keyword>
<feature type="transmembrane region" description="Helical" evidence="1">
    <location>
        <begin position="675"/>
        <end position="694"/>
    </location>
</feature>
<dbReference type="PANTHER" id="PTHR13800:SF41">
    <property type="entry name" value="PROTEIN CED-11"/>
    <property type="match status" value="1"/>
</dbReference>
<keyword evidence="3" id="KW-1185">Reference proteome</keyword>
<evidence type="ECO:0000313" key="3">
    <source>
        <dbReference type="Proteomes" id="UP000050794"/>
    </source>
</evidence>
<dbReference type="Proteomes" id="UP000050794">
    <property type="component" value="Unassembled WGS sequence"/>
</dbReference>
<dbReference type="EMBL" id="UYWY01019583">
    <property type="protein sequence ID" value="VDM38260.1"/>
    <property type="molecule type" value="Genomic_DNA"/>
</dbReference>
<reference evidence="4" key="1">
    <citation type="submission" date="2016-06" db="UniProtKB">
        <authorList>
            <consortium name="WormBaseParasite"/>
        </authorList>
    </citation>
    <scope>IDENTIFICATION</scope>
</reference>
<dbReference type="GO" id="GO:0030001">
    <property type="term" value="P:metal ion transport"/>
    <property type="evidence" value="ECO:0007669"/>
    <property type="project" value="TreeGrafter"/>
</dbReference>
<sequence>MFNSHTSASRLRGEGWGRTCRQRVEKALSRLVAACNVWMVTTGEACDPLARITSDILRSILPTRESNLETLVIAINDVNAVANDPNVCKRMVDMRYNTLCMLWMNAEASPADMALFRAVTAIRLATPPPALLIGVADGSTGTGASTQTVLLPPPGVEQHPIPVAFFCGGDLSSLLELRTYLQSGIPVLVLQDSSELCAILSSSWLLYRSSAFEHDKWIEWLDAEIRSVAQSGQVVSAEVIAEAKENIAASLAAASGDVTLLAFISSEQLEFLCERVLHLCMHSSLDAIDVRRVMQLSVRLGEPSIVASLDLAQFCSKQDAAQLYEEALLADERIPVLSVLLDQRVPFTVTLELLRKMLNASPDQYFFNNVIVCQCLGRRCAPSEIDIHLISELNKLLRWLSGGINDLLPPQYFEVPMPDETRSFGILATWAVLLNRGELAKCLCAYSQETLPLALVLARVCRTLAEQARSWFFYENGFRNLSRWLSEHSVAVLERAHVESPQKTYRGLCIPLENFNRLTLTELALQVTSSRSILFIPEWLKIVISSFVLLPVWFWMRLRVPECASREPFRTSSPTVALLQDGRNNNKNRSHSTYSVVSARSSQRDEGVILLRDERMTGESSATPQSGALSISPTIPQQETVIVEDPPKATTMLLHKSKRSITLPGCGSLTLDTLVWVWTFIMLLESIWVFSNRLHRSPLRQLRWRLFDIIAISIQLFVLLTLKLFGQITPNDFIPIRSAFTSHVTSAFFLLYLCYSTLFHYIPLSETFGPLMVRVKLIVMRDFINFLVLVALIIGSSAVAVQAILYPDHVSDFSILSKSLSWAWLSLFTTDLSGLHETDSCKKTFMGEPTDYCTAVGGYANYECPSQSPAGYFAVVEYFVVLKLICWPILFALFAKTAKEVDEIADRIWKYQLYSLVEDFRLRPVLPPPLTPIYFLGISCCRAAGCFSSFFRGSYSCGSDHPDVLSRSSKEIIRSVSAARFGNVYHNPSVPLTQTRFTHFKTKSKEIWSCSRSRTSNDQLQQCMRSLRQLKDHMRLMIVSTNFSTATAKDRLHSWYGSSTTLSYSPEAHINKLSVQSRYMPWNVLIADYCPPFYCKSIDEFPSELQKHVDCFTAQNANDVRRQWRQRQQTDLLNTFNISRIVVSPAGLPLNPCGRKGIAGRGDHFKFGPNYYGVFVILHGGKNEELKVLLENKALPTRWRFECGRHDEALEMILRNVLRTDSDIAILSSQCQLNVGESDSGVAHVLRRHRDDPRDTDNSWTEVDVWAIHLGTRFLDMHESAGVYSWHLEKSCVLSAQERDFVSASLKLLATS</sequence>
<feature type="transmembrane region" description="Helical" evidence="1">
    <location>
        <begin position="783"/>
        <end position="806"/>
    </location>
</feature>
<name>A0A183UEL9_TOXCA</name>
<dbReference type="GO" id="GO:0005886">
    <property type="term" value="C:plasma membrane"/>
    <property type="evidence" value="ECO:0007669"/>
    <property type="project" value="TreeGrafter"/>
</dbReference>
<gene>
    <name evidence="2" type="ORF">TCNE_LOCUS6939</name>
</gene>
<dbReference type="PANTHER" id="PTHR13800">
    <property type="entry name" value="TRANSIENT RECEPTOR POTENTIAL CATION CHANNEL, SUBFAMILY M, MEMBER 6"/>
    <property type="match status" value="1"/>
</dbReference>
<dbReference type="GO" id="GO:0005261">
    <property type="term" value="F:monoatomic cation channel activity"/>
    <property type="evidence" value="ECO:0007669"/>
    <property type="project" value="TreeGrafter"/>
</dbReference>
<keyword evidence="1" id="KW-0812">Transmembrane</keyword>
<dbReference type="Pfam" id="PF25969">
    <property type="entry name" value="NUDT9_N"/>
    <property type="match status" value="1"/>
</dbReference>
<organism evidence="3 4">
    <name type="scientific">Toxocara canis</name>
    <name type="common">Canine roundworm</name>
    <dbReference type="NCBI Taxonomy" id="6265"/>
    <lineage>
        <taxon>Eukaryota</taxon>
        <taxon>Metazoa</taxon>
        <taxon>Ecdysozoa</taxon>
        <taxon>Nematoda</taxon>
        <taxon>Chromadorea</taxon>
        <taxon>Rhabditida</taxon>
        <taxon>Spirurina</taxon>
        <taxon>Ascaridomorpha</taxon>
        <taxon>Ascaridoidea</taxon>
        <taxon>Toxocaridae</taxon>
        <taxon>Toxocara</taxon>
    </lineage>
</organism>
<dbReference type="WBParaSite" id="TCNE_0000693901-mRNA-1">
    <property type="protein sequence ID" value="TCNE_0000693901-mRNA-1"/>
    <property type="gene ID" value="TCNE_0000693901"/>
</dbReference>
<protein>
    <submittedName>
        <fullName evidence="4">CHAT domain-containing protein</fullName>
    </submittedName>
</protein>
<evidence type="ECO:0000313" key="4">
    <source>
        <dbReference type="WBParaSite" id="TCNE_0000693901-mRNA-1"/>
    </source>
</evidence>